<evidence type="ECO:0000259" key="3">
    <source>
        <dbReference type="SMART" id="SM00854"/>
    </source>
</evidence>
<comment type="similarity">
    <text evidence="1">Belongs to the CapA family.</text>
</comment>
<comment type="caution">
    <text evidence="4">The sequence shown here is derived from an EMBL/GenBank/DDBJ whole genome shotgun (WGS) entry which is preliminary data.</text>
</comment>
<dbReference type="InterPro" id="IPR029052">
    <property type="entry name" value="Metallo-depent_PP-like"/>
</dbReference>
<evidence type="ECO:0000313" key="4">
    <source>
        <dbReference type="EMBL" id="CDQ23873.1"/>
    </source>
</evidence>
<reference evidence="4 5" key="2">
    <citation type="submission" date="2014-05" db="EMBL/GenBank/DDBJ databases">
        <title>Draft genome sequence of Halobacillus karajensis HK-03.</title>
        <authorList>
            <person name="Khelaifia S."/>
            <person name="Croce O."/>
            <person name="Lagier J.C."/>
            <person name="Raoult D."/>
        </authorList>
    </citation>
    <scope>NUCLEOTIDE SEQUENCE [LARGE SCALE GENOMIC DNA]</scope>
    <source>
        <strain evidence="4 5">HD-03</strain>
    </source>
</reference>
<sequence length="418" mass="47317">MEEKDLKYKMKVWTKKHKKKATFHSVVLAALLAVPFFGHQWIDKPAMPENTRPDDVDFRISMVGDMMLGRHVRDAAVRSGEPIGRVFDYVTPYFEESDYVTGNFENPVIDADDPGVEAVMEDFELRNKDIHLYAEKGAEKALVEAGFDSVNLANNHMMDYGNLSLEETLKHMEKVDLDLIGIGRALDPAEDLFNEDETMTDAGEIKYFDANDRRVAILGFTDVFVQGYSASEYVGGVLTNAGLGVLQNRIREAKQQADIVMVHTHWGEEYQVGSNETQETLAYLMTDMGADVIIGHHSHVLEPVTRVHIEGNPDDPESEDKTSIVMNSLGNFVFDQGWSRTKDSTMAQLDFLDNGGVELSFVPMQISDTRPRETNGILKPFRDYRIFRTLRKELDQELWRMENGRLVIDLKKAGVIEG</sequence>
<dbReference type="EMBL" id="CCDI010000002">
    <property type="protein sequence ID" value="CDQ23873.1"/>
    <property type="molecule type" value="Genomic_DNA"/>
</dbReference>
<dbReference type="RefSeq" id="WP_051744118.1">
    <property type="nucleotide sequence ID" value="NZ_CCDH010000003.1"/>
</dbReference>
<keyword evidence="5" id="KW-1185">Reference proteome</keyword>
<gene>
    <name evidence="4" type="primary">capA</name>
    <name evidence="4" type="ORF">BN983_02126</name>
</gene>
<proteinExistence type="inferred from homology"/>
<protein>
    <submittedName>
        <fullName evidence="4">Capsule biosynthesis protein CapA</fullName>
    </submittedName>
</protein>
<feature type="transmembrane region" description="Helical" evidence="2">
    <location>
        <begin position="21"/>
        <end position="42"/>
    </location>
</feature>
<dbReference type="InterPro" id="IPR052169">
    <property type="entry name" value="CW_Biosynth-Accessory"/>
</dbReference>
<keyword evidence="2" id="KW-1133">Transmembrane helix</keyword>
<accession>A0A024P515</accession>
<dbReference type="Gene3D" id="3.60.21.10">
    <property type="match status" value="1"/>
</dbReference>
<dbReference type="CDD" id="cd07381">
    <property type="entry name" value="MPP_CapA"/>
    <property type="match status" value="1"/>
</dbReference>
<reference evidence="5" key="1">
    <citation type="submission" date="2014-03" db="EMBL/GenBank/DDBJ databases">
        <authorList>
            <person name="Urmite Genomes U."/>
        </authorList>
    </citation>
    <scope>NUCLEOTIDE SEQUENCE [LARGE SCALE GENOMIC DNA]</scope>
    <source>
        <strain evidence="5">HD-03</strain>
    </source>
</reference>
<keyword evidence="2" id="KW-0812">Transmembrane</keyword>
<name>A0A024P515_9BACI</name>
<dbReference type="PANTHER" id="PTHR33393">
    <property type="entry name" value="POLYGLUTAMINE SYNTHESIS ACCESSORY PROTEIN RV0574C-RELATED"/>
    <property type="match status" value="1"/>
</dbReference>
<evidence type="ECO:0000256" key="1">
    <source>
        <dbReference type="ARBA" id="ARBA00005662"/>
    </source>
</evidence>
<dbReference type="InterPro" id="IPR019079">
    <property type="entry name" value="Capsule_synth_CapA"/>
</dbReference>
<keyword evidence="2" id="KW-0472">Membrane</keyword>
<evidence type="ECO:0000256" key="2">
    <source>
        <dbReference type="SAM" id="Phobius"/>
    </source>
</evidence>
<dbReference type="Proteomes" id="UP000028868">
    <property type="component" value="Unassembled WGS sequence"/>
</dbReference>
<feature type="domain" description="Capsule synthesis protein CapA" evidence="3">
    <location>
        <begin position="59"/>
        <end position="336"/>
    </location>
</feature>
<dbReference type="PANTHER" id="PTHR33393:SF13">
    <property type="entry name" value="PGA BIOSYNTHESIS PROTEIN CAPA"/>
    <property type="match status" value="1"/>
</dbReference>
<dbReference type="SUPFAM" id="SSF56300">
    <property type="entry name" value="Metallo-dependent phosphatases"/>
    <property type="match status" value="1"/>
</dbReference>
<dbReference type="AlphaFoldDB" id="A0A024P515"/>
<dbReference type="SMART" id="SM00854">
    <property type="entry name" value="PGA_cap"/>
    <property type="match status" value="1"/>
</dbReference>
<evidence type="ECO:0000313" key="5">
    <source>
        <dbReference type="Proteomes" id="UP000028868"/>
    </source>
</evidence>
<organism evidence="4 5">
    <name type="scientific">Halobacillus karajensis</name>
    <dbReference type="NCBI Taxonomy" id="195088"/>
    <lineage>
        <taxon>Bacteria</taxon>
        <taxon>Bacillati</taxon>
        <taxon>Bacillota</taxon>
        <taxon>Bacilli</taxon>
        <taxon>Bacillales</taxon>
        <taxon>Bacillaceae</taxon>
        <taxon>Halobacillus</taxon>
    </lineage>
</organism>
<dbReference type="Pfam" id="PF09587">
    <property type="entry name" value="PGA_cap"/>
    <property type="match status" value="1"/>
</dbReference>